<dbReference type="InterPro" id="IPR009875">
    <property type="entry name" value="PilZ_domain"/>
</dbReference>
<evidence type="ECO:0000313" key="2">
    <source>
        <dbReference type="EMBL" id="KGR92287.1"/>
    </source>
</evidence>
<organism evidence="2 3">
    <name type="scientific">Ureibacillus massiliensis 4400831 = CIP 108448 = CCUG 49529</name>
    <dbReference type="NCBI Taxonomy" id="1211035"/>
    <lineage>
        <taxon>Bacteria</taxon>
        <taxon>Bacillati</taxon>
        <taxon>Bacillota</taxon>
        <taxon>Bacilli</taxon>
        <taxon>Bacillales</taxon>
        <taxon>Caryophanaceae</taxon>
        <taxon>Ureibacillus</taxon>
    </lineage>
</organism>
<dbReference type="Pfam" id="PF07238">
    <property type="entry name" value="PilZ"/>
    <property type="match status" value="1"/>
</dbReference>
<dbReference type="EMBL" id="JPVQ01000001">
    <property type="protein sequence ID" value="KGR92287.1"/>
    <property type="molecule type" value="Genomic_DNA"/>
</dbReference>
<evidence type="ECO:0000259" key="1">
    <source>
        <dbReference type="Pfam" id="PF07238"/>
    </source>
</evidence>
<evidence type="ECO:0000313" key="3">
    <source>
        <dbReference type="Proteomes" id="UP000030595"/>
    </source>
</evidence>
<accession>A0A0A3JZB0</accession>
<dbReference type="Gene3D" id="2.40.10.220">
    <property type="entry name" value="predicted glycosyltransferase like domains"/>
    <property type="match status" value="1"/>
</dbReference>
<feature type="domain" description="PilZ" evidence="1">
    <location>
        <begin position="37"/>
        <end position="102"/>
    </location>
</feature>
<keyword evidence="3" id="KW-1185">Reference proteome</keyword>
<dbReference type="eggNOG" id="ENOG5033BDD">
    <property type="taxonomic scope" value="Bacteria"/>
</dbReference>
<dbReference type="AlphaFoldDB" id="A0A0A3JZB0"/>
<dbReference type="RefSeq" id="WP_036171371.1">
    <property type="nucleotide sequence ID" value="NZ_AVCZ01000001.1"/>
</dbReference>
<protein>
    <recommendedName>
        <fullName evidence="1">PilZ domain-containing protein</fullName>
    </recommendedName>
</protein>
<proteinExistence type="predicted"/>
<dbReference type="GO" id="GO:0035438">
    <property type="term" value="F:cyclic-di-GMP binding"/>
    <property type="evidence" value="ECO:0007669"/>
    <property type="project" value="InterPro"/>
</dbReference>
<name>A0A0A3JZB0_9BACL</name>
<sequence>MIFKRDEAFRYTFGSPLLAKFTITEINDKKVESSPGLAEIIDISPEGLCISSNLIIPDEGSKIVLSVQFKINEAEITLNGEIVWTKELGSKAEYGINLIVDDFEKELIIEELKTYAKNNANQSNLSK</sequence>
<gene>
    <name evidence="2" type="ORF">CD30_00190</name>
</gene>
<dbReference type="Proteomes" id="UP000030595">
    <property type="component" value="Unassembled WGS sequence"/>
</dbReference>
<reference evidence="2 3" key="1">
    <citation type="submission" date="2014-02" db="EMBL/GenBank/DDBJ databases">
        <title>Draft genome sequence of Lysinibacillus massiliensis CCUG 49529.</title>
        <authorList>
            <person name="Zhang F."/>
            <person name="Wang G."/>
            <person name="Zhang L."/>
        </authorList>
    </citation>
    <scope>NUCLEOTIDE SEQUENCE [LARGE SCALE GENOMIC DNA]</scope>
    <source>
        <strain evidence="2 3">CCUG 49529</strain>
    </source>
</reference>
<comment type="caution">
    <text evidence="2">The sequence shown here is derived from an EMBL/GenBank/DDBJ whole genome shotgun (WGS) entry which is preliminary data.</text>
</comment>